<keyword evidence="8" id="KW-1185">Reference proteome</keyword>
<dbReference type="Gene3D" id="3.90.350.10">
    <property type="entry name" value="Transposase Inhibitor Protein From Tn5, Chain A, domain 1"/>
    <property type="match status" value="1"/>
</dbReference>
<dbReference type="GO" id="GO:0004803">
    <property type="term" value="F:transposase activity"/>
    <property type="evidence" value="ECO:0007669"/>
    <property type="project" value="InterPro"/>
</dbReference>
<reference evidence="7 8" key="1">
    <citation type="submission" date="2014-04" db="EMBL/GenBank/DDBJ databases">
        <authorList>
            <person name="Bishop-Lilly K.A."/>
            <person name="Broomall S.M."/>
            <person name="Chain P.S."/>
            <person name="Chertkov O."/>
            <person name="Coyne S.R."/>
            <person name="Daligault H.E."/>
            <person name="Davenport K.W."/>
            <person name="Erkkila T."/>
            <person name="Frey K.G."/>
            <person name="Gibbons H.S."/>
            <person name="Gu W."/>
            <person name="Jaissle J."/>
            <person name="Johnson S.L."/>
            <person name="Koroleva G.I."/>
            <person name="Ladner J.T."/>
            <person name="Lo C.-C."/>
            <person name="Minogue T.D."/>
            <person name="Munk C."/>
            <person name="Palacios G.F."/>
            <person name="Redden C.L."/>
            <person name="Rosenzweig C.N."/>
            <person name="Scholz M.B."/>
            <person name="Teshima H."/>
            <person name="Xu Y."/>
        </authorList>
    </citation>
    <scope>NUCLEOTIDE SEQUENCE [LARGE SCALE GENOMIC DNA]</scope>
    <source>
        <strain evidence="7 8">8244</strain>
    </source>
</reference>
<evidence type="ECO:0000259" key="6">
    <source>
        <dbReference type="Pfam" id="PF01609"/>
    </source>
</evidence>
<dbReference type="Pfam" id="PF01609">
    <property type="entry name" value="DDE_Tnp_1"/>
    <property type="match status" value="1"/>
</dbReference>
<dbReference type="RefSeq" id="WP_036625375.1">
    <property type="nucleotide sequence ID" value="NZ_KN125580.1"/>
</dbReference>
<dbReference type="SUPFAM" id="SSF53098">
    <property type="entry name" value="Ribonuclease H-like"/>
    <property type="match status" value="1"/>
</dbReference>
<dbReference type="PANTHER" id="PTHR33258:SF1">
    <property type="entry name" value="TRANSPOSASE INSL FOR INSERTION SEQUENCE ELEMENT IS186A-RELATED"/>
    <property type="match status" value="1"/>
</dbReference>
<evidence type="ECO:0000313" key="7">
    <source>
        <dbReference type="EMBL" id="KFN00956.1"/>
    </source>
</evidence>
<evidence type="ECO:0000256" key="4">
    <source>
        <dbReference type="ARBA" id="ARBA00023172"/>
    </source>
</evidence>
<feature type="domain" description="Transposase IS4-like" evidence="6">
    <location>
        <begin position="119"/>
        <end position="325"/>
    </location>
</feature>
<dbReference type="GO" id="GO:0006313">
    <property type="term" value="P:DNA transposition"/>
    <property type="evidence" value="ECO:0007669"/>
    <property type="project" value="InterPro"/>
</dbReference>
<accession>A0A090Z9F4</accession>
<dbReference type="HOGENOM" id="CLU_043140_0_2_9"/>
<keyword evidence="2" id="KW-0815">Transposition</keyword>
<proteinExistence type="inferred from homology"/>
<feature type="region of interest" description="Disordered" evidence="5">
    <location>
        <begin position="363"/>
        <end position="398"/>
    </location>
</feature>
<dbReference type="PATRIC" id="fig|44252.3.peg.4806"/>
<keyword evidence="3" id="KW-0238">DNA-binding</keyword>
<evidence type="ECO:0000256" key="1">
    <source>
        <dbReference type="ARBA" id="ARBA00010075"/>
    </source>
</evidence>
<protein>
    <submittedName>
        <fullName evidence="7">Transposase DDE domain protein</fullName>
    </submittedName>
</protein>
<dbReference type="AlphaFoldDB" id="A0A090Z9F4"/>
<comment type="similarity">
    <text evidence="1">Belongs to the transposase 11 family.</text>
</comment>
<sequence>MDNVKAKTVICQLISLLPIDVHQRLLFDHYTKKLTTMKAIMLFINAQLKQWSSYGEMEIALRAEPKLQQLLQLESISGSQLSRKLDQIPTELLEWMFQHLASQTQQRACHQGQSGKLHIIDSSSIRLPLQLGSWAKMSNKSSGVKMHLRLVVTAPDELFPDAMIPSSLNVGDRAGAVELVVPSDAIYVMDRGYDDYARMDQWVQDNIQFVIRMRDRALATVIEEYPVPEGSNITRDAKVCVGSSFRSMEHSVRLVEFYDEQERTYRIFTSVWDKTAEEIAQIYKNRWLIELYFKWLKQHLRLKKLHSHKPQAIWNQLFLALITALLVEHIRHSTQTAKTNWQVLRILREYLYRSWRSFRTELDRKPSRSSPGRRPGSGPKALSVRTMVGIIKPSKFKE</sequence>
<dbReference type="InterPro" id="IPR012337">
    <property type="entry name" value="RNaseH-like_sf"/>
</dbReference>
<dbReference type="InterPro" id="IPR047952">
    <property type="entry name" value="Transpos_IS4"/>
</dbReference>
<evidence type="ECO:0000256" key="3">
    <source>
        <dbReference type="ARBA" id="ARBA00023125"/>
    </source>
</evidence>
<evidence type="ECO:0000313" key="8">
    <source>
        <dbReference type="Proteomes" id="UP000029278"/>
    </source>
</evidence>
<organism evidence="7 8">
    <name type="scientific">Paenibacillus macerans</name>
    <name type="common">Bacillus macerans</name>
    <dbReference type="NCBI Taxonomy" id="44252"/>
    <lineage>
        <taxon>Bacteria</taxon>
        <taxon>Bacillati</taxon>
        <taxon>Bacillota</taxon>
        <taxon>Bacilli</taxon>
        <taxon>Bacillales</taxon>
        <taxon>Paenibacillaceae</taxon>
        <taxon>Paenibacillus</taxon>
    </lineage>
</organism>
<gene>
    <name evidence="7" type="ORF">DJ90_4549</name>
</gene>
<dbReference type="InterPro" id="IPR002559">
    <property type="entry name" value="Transposase_11"/>
</dbReference>
<dbReference type="EMBL" id="JMQA01000039">
    <property type="protein sequence ID" value="KFN00956.1"/>
    <property type="molecule type" value="Genomic_DNA"/>
</dbReference>
<dbReference type="PANTHER" id="PTHR33258">
    <property type="entry name" value="TRANSPOSASE INSL FOR INSERTION SEQUENCE ELEMENT IS186A-RELATED"/>
    <property type="match status" value="1"/>
</dbReference>
<keyword evidence="4" id="KW-0233">DNA recombination</keyword>
<feature type="compositionally biased region" description="Low complexity" evidence="5">
    <location>
        <begin position="368"/>
        <end position="380"/>
    </location>
</feature>
<dbReference type="GO" id="GO:0003677">
    <property type="term" value="F:DNA binding"/>
    <property type="evidence" value="ECO:0007669"/>
    <property type="project" value="UniProtKB-KW"/>
</dbReference>
<evidence type="ECO:0000256" key="2">
    <source>
        <dbReference type="ARBA" id="ARBA00022578"/>
    </source>
</evidence>
<dbReference type="NCBIfam" id="NF033592">
    <property type="entry name" value="transpos_IS4_1"/>
    <property type="match status" value="1"/>
</dbReference>
<dbReference type="Proteomes" id="UP000029278">
    <property type="component" value="Unassembled WGS sequence"/>
</dbReference>
<name>A0A090Z9F4_PAEMA</name>
<dbReference type="OrthoDB" id="368860at2"/>
<evidence type="ECO:0000256" key="5">
    <source>
        <dbReference type="SAM" id="MobiDB-lite"/>
    </source>
</evidence>
<comment type="caution">
    <text evidence="7">The sequence shown here is derived from an EMBL/GenBank/DDBJ whole genome shotgun (WGS) entry which is preliminary data.</text>
</comment>